<gene>
    <name evidence="2" type="ORF">PEVE_00022883</name>
</gene>
<dbReference type="PANTHER" id="PTHR33845:SF1">
    <property type="entry name" value="C2H2-TYPE DOMAIN-CONTAINING PROTEIN"/>
    <property type="match status" value="1"/>
</dbReference>
<organism evidence="2 3">
    <name type="scientific">Porites evermanni</name>
    <dbReference type="NCBI Taxonomy" id="104178"/>
    <lineage>
        <taxon>Eukaryota</taxon>
        <taxon>Metazoa</taxon>
        <taxon>Cnidaria</taxon>
        <taxon>Anthozoa</taxon>
        <taxon>Hexacorallia</taxon>
        <taxon>Scleractinia</taxon>
        <taxon>Fungiina</taxon>
        <taxon>Poritidae</taxon>
        <taxon>Porites</taxon>
    </lineage>
</organism>
<protein>
    <submittedName>
        <fullName evidence="2">Uncharacterized protein</fullName>
    </submittedName>
</protein>
<reference evidence="2 3" key="1">
    <citation type="submission" date="2022-05" db="EMBL/GenBank/DDBJ databases">
        <authorList>
            <consortium name="Genoscope - CEA"/>
            <person name="William W."/>
        </authorList>
    </citation>
    <scope>NUCLEOTIDE SEQUENCE [LARGE SCALE GENOMIC DNA]</scope>
</reference>
<proteinExistence type="predicted"/>
<dbReference type="InterPro" id="IPR036361">
    <property type="entry name" value="SAP_dom_sf"/>
</dbReference>
<evidence type="ECO:0000256" key="1">
    <source>
        <dbReference type="SAM" id="MobiDB-lite"/>
    </source>
</evidence>
<feature type="region of interest" description="Disordered" evidence="1">
    <location>
        <begin position="249"/>
        <end position="286"/>
    </location>
</feature>
<dbReference type="PANTHER" id="PTHR33845">
    <property type="entry name" value="C2H2-TYPE DOMAIN-CONTAINING PROTEIN"/>
    <property type="match status" value="1"/>
</dbReference>
<accession>A0ABN8SKX2</accession>
<dbReference type="Proteomes" id="UP001159427">
    <property type="component" value="Unassembled WGS sequence"/>
</dbReference>
<keyword evidence="3" id="KW-1185">Reference proteome</keyword>
<comment type="caution">
    <text evidence="2">The sequence shown here is derived from an EMBL/GenBank/DDBJ whole genome shotgun (WGS) entry which is preliminary data.</text>
</comment>
<evidence type="ECO:0000313" key="3">
    <source>
        <dbReference type="Proteomes" id="UP001159427"/>
    </source>
</evidence>
<name>A0ABN8SKX2_9CNID</name>
<dbReference type="Gene3D" id="1.10.720.30">
    <property type="entry name" value="SAP domain"/>
    <property type="match status" value="1"/>
</dbReference>
<dbReference type="EMBL" id="CALNXI010003035">
    <property type="protein sequence ID" value="CAH3191910.1"/>
    <property type="molecule type" value="Genomic_DNA"/>
</dbReference>
<evidence type="ECO:0000313" key="2">
    <source>
        <dbReference type="EMBL" id="CAH3191910.1"/>
    </source>
</evidence>
<sequence length="834" mass="93288">MVRCGYAKFVNGVACGVTIASSECLTLKQCSRNIKPHLRGLKVVDKNLKDEIQLLLGRAGLFSSEVEAEKITICPWHRDVYGTRWKCNKRRCVIPSVISGHTGIPPPKGDRGVTFLQAELIFSVLGVLVPIGVPICRQCRDKVKQICQEEKLTNCQVDSSTKKVQERTSSLHATKQCADLSIDDCDRKECEGIYSDANVDDGVRDLSKFHADGNSIEVQVPGGVGDSGSNDCSCSDDNFGCNNVGDERDVGVDINNQEDDGSAPNDTVSGRDDNGDSGGNSGDNDVCCGDTSGTDYGYKGNSLVLSPVEAERRKLQKVEKERVSLVADTMRSHVVEFRKTQLNEFLKSSGLAPVRKVDMGSPTAAERTRRRNIAEACQVMVAVLRVLSPNYPCELWLNVKDSNDMCEALEVRKEVALREDDVKYLRALSESYNNATSANVHISSSSRVSDHCSQYALSDSKDPAFRGTCTQDHDLICNRCEDLKAVLSDTQKAIQESCFECQYDKEDALHRFQEATRAIQLWKSHQLRLVNQDNARTEYPISSMTNATFSNGDFRPIKTRKKKHEVKQETLAKVDSEEEEEETKGTASGRLFSCPDKGCVRVYTRYGSMVNHVTYGKCDFREERESVMDTAKVLYSKKLWVSDGRISATASGLHQNEEEGWALKSIKKNKPFSDKQKKFLEEKFMVGETTGRKLDPVTVAREMKTARQDGNGERLFSSLEVLTATQIQNFFSRRARCGRFSENDPENQKAVQVEEELEDFRRDVIEQVQPRHPIMYDVHNLCDLVASGKLKKLTLPKLKEICSAFELNLPEERKKAPFVDAFTKLVKNCSCWSS</sequence>